<feature type="region of interest" description="Disordered" evidence="7">
    <location>
        <begin position="263"/>
        <end position="324"/>
    </location>
</feature>
<keyword evidence="10" id="KW-1185">Reference proteome</keyword>
<dbReference type="PROSITE" id="PS50071">
    <property type="entry name" value="HOMEOBOX_2"/>
    <property type="match status" value="2"/>
</dbReference>
<evidence type="ECO:0000256" key="4">
    <source>
        <dbReference type="ARBA" id="ARBA00023242"/>
    </source>
</evidence>
<dbReference type="GO" id="GO:0000978">
    <property type="term" value="F:RNA polymerase II cis-regulatory region sequence-specific DNA binding"/>
    <property type="evidence" value="ECO:0007669"/>
    <property type="project" value="TreeGrafter"/>
</dbReference>
<accession>A0A4Z2C3M3</accession>
<evidence type="ECO:0000313" key="10">
    <source>
        <dbReference type="Proteomes" id="UP000516260"/>
    </source>
</evidence>
<dbReference type="SMART" id="SM00389">
    <property type="entry name" value="HOX"/>
    <property type="match status" value="2"/>
</dbReference>
<name>A0A4Z2C3M3_9TELE</name>
<evidence type="ECO:0000256" key="6">
    <source>
        <dbReference type="SAM" id="Coils"/>
    </source>
</evidence>
<dbReference type="InterPro" id="IPR009057">
    <property type="entry name" value="Homeodomain-like_sf"/>
</dbReference>
<reference evidence="9 10" key="1">
    <citation type="submission" date="2019-04" db="EMBL/GenBank/DDBJ databases">
        <title>The sequence and de novo assembly of Takifugu bimaculatus genome using PacBio and Hi-C technologies.</title>
        <authorList>
            <person name="Xu P."/>
            <person name="Liu B."/>
            <person name="Zhou Z."/>
        </authorList>
    </citation>
    <scope>NUCLEOTIDE SEQUENCE [LARGE SCALE GENOMIC DNA]</scope>
    <source>
        <strain evidence="9">TB-2018</strain>
        <tissue evidence="9">Muscle</tissue>
    </source>
</reference>
<comment type="subcellular location">
    <subcellularLocation>
        <location evidence="5">Nucleus</location>
    </subcellularLocation>
</comment>
<evidence type="ECO:0000313" key="9">
    <source>
        <dbReference type="EMBL" id="TNM98852.1"/>
    </source>
</evidence>
<comment type="caution">
    <text evidence="9">The sequence shown here is derived from an EMBL/GenBank/DDBJ whole genome shotgun (WGS) entry which is preliminary data.</text>
</comment>
<feature type="region of interest" description="Disordered" evidence="7">
    <location>
        <begin position="709"/>
        <end position="734"/>
    </location>
</feature>
<dbReference type="EMBL" id="SWLE01000006">
    <property type="protein sequence ID" value="TNM98852.1"/>
    <property type="molecule type" value="Genomic_DNA"/>
</dbReference>
<feature type="compositionally biased region" description="Polar residues" evidence="7">
    <location>
        <begin position="549"/>
        <end position="560"/>
    </location>
</feature>
<feature type="compositionally biased region" description="Basic and acidic residues" evidence="7">
    <location>
        <begin position="564"/>
        <end position="577"/>
    </location>
</feature>
<feature type="DNA-binding region" description="Homeobox" evidence="5">
    <location>
        <begin position="472"/>
        <end position="535"/>
    </location>
</feature>
<feature type="region of interest" description="Disordered" evidence="7">
    <location>
        <begin position="151"/>
        <end position="178"/>
    </location>
</feature>
<comment type="function">
    <text evidence="1">Sequence-specific transcription factor which is part of a developmental regulatory system that provides cells with specific positional identities on the anterior-posterior axis.</text>
</comment>
<evidence type="ECO:0000256" key="5">
    <source>
        <dbReference type="PROSITE-ProRule" id="PRU00108"/>
    </source>
</evidence>
<feature type="region of interest" description="Disordered" evidence="7">
    <location>
        <begin position="191"/>
        <end position="211"/>
    </location>
</feature>
<dbReference type="CDD" id="cd00086">
    <property type="entry name" value="homeodomain"/>
    <property type="match status" value="2"/>
</dbReference>
<gene>
    <name evidence="9" type="ORF">fugu_013416</name>
</gene>
<keyword evidence="3 5" id="KW-0371">Homeobox</keyword>
<dbReference type="PANTHER" id="PTHR11636:SF80">
    <property type="entry name" value="HIGHLY DIVERGENT HOMEOBOX"/>
    <property type="match status" value="1"/>
</dbReference>
<dbReference type="InterPro" id="IPR050255">
    <property type="entry name" value="POU_domain_TF"/>
</dbReference>
<feature type="coiled-coil region" evidence="6">
    <location>
        <begin position="639"/>
        <end position="673"/>
    </location>
</feature>
<keyword evidence="2 5" id="KW-0238">DNA-binding</keyword>
<dbReference type="PANTHER" id="PTHR11636">
    <property type="entry name" value="POU DOMAIN"/>
    <property type="match status" value="1"/>
</dbReference>
<evidence type="ECO:0000256" key="2">
    <source>
        <dbReference type="ARBA" id="ARBA00023125"/>
    </source>
</evidence>
<dbReference type="GO" id="GO:0005634">
    <property type="term" value="C:nucleus"/>
    <property type="evidence" value="ECO:0007669"/>
    <property type="project" value="UniProtKB-SubCell"/>
</dbReference>
<dbReference type="InterPro" id="IPR001356">
    <property type="entry name" value="HD"/>
</dbReference>
<dbReference type="Proteomes" id="UP000516260">
    <property type="component" value="Chromosome 14"/>
</dbReference>
<organism evidence="9 10">
    <name type="scientific">Takifugu bimaculatus</name>
    <dbReference type="NCBI Taxonomy" id="433685"/>
    <lineage>
        <taxon>Eukaryota</taxon>
        <taxon>Metazoa</taxon>
        <taxon>Chordata</taxon>
        <taxon>Craniata</taxon>
        <taxon>Vertebrata</taxon>
        <taxon>Euteleostomi</taxon>
        <taxon>Actinopterygii</taxon>
        <taxon>Neopterygii</taxon>
        <taxon>Teleostei</taxon>
        <taxon>Neoteleostei</taxon>
        <taxon>Acanthomorphata</taxon>
        <taxon>Eupercaria</taxon>
        <taxon>Tetraodontiformes</taxon>
        <taxon>Tetradontoidea</taxon>
        <taxon>Tetraodontidae</taxon>
        <taxon>Takifugu</taxon>
    </lineage>
</organism>
<keyword evidence="6" id="KW-0175">Coiled coil</keyword>
<dbReference type="GO" id="GO:0000981">
    <property type="term" value="F:DNA-binding transcription factor activity, RNA polymerase II-specific"/>
    <property type="evidence" value="ECO:0007669"/>
    <property type="project" value="TreeGrafter"/>
</dbReference>
<dbReference type="Gene3D" id="1.10.10.60">
    <property type="entry name" value="Homeodomain-like"/>
    <property type="match status" value="2"/>
</dbReference>
<protein>
    <recommendedName>
        <fullName evidence="8">Homeobox domain-containing protein</fullName>
    </recommendedName>
</protein>
<dbReference type="AlphaFoldDB" id="A0A4Z2C3M3"/>
<evidence type="ECO:0000256" key="3">
    <source>
        <dbReference type="ARBA" id="ARBA00023155"/>
    </source>
</evidence>
<feature type="compositionally biased region" description="Polar residues" evidence="7">
    <location>
        <begin position="202"/>
        <end position="211"/>
    </location>
</feature>
<feature type="region of interest" description="Disordered" evidence="7">
    <location>
        <begin position="542"/>
        <end position="610"/>
    </location>
</feature>
<feature type="region of interest" description="Disordered" evidence="7">
    <location>
        <begin position="747"/>
        <end position="774"/>
    </location>
</feature>
<feature type="domain" description="Homeobox" evidence="8">
    <location>
        <begin position="20"/>
        <end position="84"/>
    </location>
</feature>
<feature type="compositionally biased region" description="Polar residues" evidence="7">
    <location>
        <begin position="278"/>
        <end position="300"/>
    </location>
</feature>
<feature type="DNA-binding region" description="Homeobox" evidence="5">
    <location>
        <begin position="22"/>
        <end position="85"/>
    </location>
</feature>
<evidence type="ECO:0000256" key="7">
    <source>
        <dbReference type="SAM" id="MobiDB-lite"/>
    </source>
</evidence>
<evidence type="ECO:0000259" key="8">
    <source>
        <dbReference type="PROSITE" id="PS50071"/>
    </source>
</evidence>
<evidence type="ECO:0000256" key="1">
    <source>
        <dbReference type="ARBA" id="ARBA00003263"/>
    </source>
</evidence>
<feature type="domain" description="Homeobox" evidence="8">
    <location>
        <begin position="470"/>
        <end position="534"/>
    </location>
</feature>
<feature type="region of interest" description="Disordered" evidence="7">
    <location>
        <begin position="338"/>
        <end position="369"/>
    </location>
</feature>
<keyword evidence="4 5" id="KW-0539">Nucleus</keyword>
<dbReference type="SUPFAM" id="SSF46689">
    <property type="entry name" value="Homeodomain-like"/>
    <property type="match status" value="2"/>
</dbReference>
<sequence length="774" mass="83836">MAAPFPSSNRMDAWPQRRGLQTMNLRSVFTAEQQRILERYYENGMTNQSKACFQLILQCAQEAKLDFSVVRTWVGNKRRKLASKVEQNGGMSHSLSSHGLAGGLLSNHTLAGGALSSHGLVGSGLLPVEIAAARNIQNRLHLLPPATSFPSFSSASSSPSSSSPISSGSSSNNNNNNNDVILTGIYSLSSVPRSRQRPTAPPSHSDSELTAHTPSSLISQALQSRSSSTSSPLHSKLVSLSQCIPSLPSASGPLIYTAVRKGAPSHGEAGTGIVPHNWTRQYGTTQTNPGSSSSKPQTQLQSRPHSSPQPPAPAPQKTSASPVQDSYPRIQQAFSLTEVNVEDRLGPGQASSEKRNQGHKPRLHPPDTIHSFSIAMETGNEEDEWQREEELANMAAQTHIRASASPNVAEVSVVRGSLTPPTASSRPTMLHNSITLQGSYSAPTSLTGESGTQTSGGIAAAPWVLTNSRKRTLQDRTQFSDGDLIQLKHYWDRGMTSLGSVCREKINAAANQLGVDTEIVRTWISNRRRKYRLMGIEIPPPKGGPAVFTASSPGNRSTGELSPDEERFRMAESREDLNDGGSVSLSEDGTIDSQHRDREEDIDGSAAAPLADNVKIEVLNEDEEDDDDDYNGDLVSSDIEQIQNLLEFKHEEVQFLENELENQKQKYQELASFTKSLLTALRNNDLERQQELMASLPQPSDQDWDIIAESGAEGDVSPDHDGFPAAGVNSAETPPALVYEDVPLVQRNKDVQPSAVTEPSASEELLREERDDIG</sequence>
<proteinExistence type="predicted"/>
<feature type="compositionally biased region" description="Basic and acidic residues" evidence="7">
    <location>
        <begin position="764"/>
        <end position="774"/>
    </location>
</feature>